<dbReference type="PRINTS" id="PR01415">
    <property type="entry name" value="ANKYRIN"/>
</dbReference>
<feature type="repeat" description="ANK" evidence="3">
    <location>
        <begin position="398"/>
        <end position="430"/>
    </location>
</feature>
<proteinExistence type="predicted"/>
<dbReference type="VEuPathDB" id="FungiDB:FPRO_05816"/>
<dbReference type="Proteomes" id="UP000183971">
    <property type="component" value="Unassembled WGS sequence"/>
</dbReference>
<name>A0A1L7VFG7_FUSPR</name>
<gene>
    <name evidence="5" type="ORF">FPRO_05816</name>
</gene>
<comment type="caution">
    <text evidence="5">The sequence shown here is derived from an EMBL/GenBank/DDBJ whole genome shotgun (WGS) entry which is preliminary data.</text>
</comment>
<feature type="repeat" description="ANK" evidence="3">
    <location>
        <begin position="531"/>
        <end position="563"/>
    </location>
</feature>
<reference evidence="6" key="1">
    <citation type="journal article" date="2016" name="Genome Biol. Evol.">
        <title>Comparative 'omics' of the Fusarium fujikuroi species complex highlights differences in genetic potential and metabolite synthesis.</title>
        <authorList>
            <person name="Niehaus E.-M."/>
            <person name="Muensterkoetter M."/>
            <person name="Proctor R.H."/>
            <person name="Brown D.W."/>
            <person name="Sharon A."/>
            <person name="Idan Y."/>
            <person name="Oren-Young L."/>
            <person name="Sieber C.M."/>
            <person name="Novak O."/>
            <person name="Pencik A."/>
            <person name="Tarkowska D."/>
            <person name="Hromadova K."/>
            <person name="Freeman S."/>
            <person name="Maymon M."/>
            <person name="Elazar M."/>
            <person name="Youssef S.A."/>
            <person name="El-Shabrawy E.S.M."/>
            <person name="Shalaby A.B.A."/>
            <person name="Houterman P."/>
            <person name="Brock N.L."/>
            <person name="Burkhardt I."/>
            <person name="Tsavkelova E.A."/>
            <person name="Dickschat J.S."/>
            <person name="Galuszka P."/>
            <person name="Gueldener U."/>
            <person name="Tudzynski B."/>
        </authorList>
    </citation>
    <scope>NUCLEOTIDE SEQUENCE [LARGE SCALE GENOMIC DNA]</scope>
    <source>
        <strain evidence="6">ET1</strain>
    </source>
</reference>
<sequence length="1291" mass="141529">MPKTARIPSDLWEAQRPRITELYVDQDKTLDEVIQIMAESGFHATKPQYIRKVNVNWKLQKNYTKEKWRHIIALVEKRKAEGKLTEISIHGHAVSEKKMKKELRRYHISQVDEDLVSTSHSGVVAFTPPSSNSIVVLTNGLPWLKFRERFNNLVKSSAPLLGPNQQNGPLGFWELANKLLSPAHTTGKMATGSLPLQEPSRPVSDDLSTHFDIKGERLFELVPMLDHPREILLHQEPPWLQIFNSLVFLCSNNLMETKSSTYELLQVAISSGFLLKMKDLFTIRVPTLEIFARHLLFVALGVHGNKGIEFLHSLLESGVSPDSTDPDDYGCSALHRAVIERNRDAVQLLLQFGADPNGMIEGTEDSTLMSPLNYALYLSDDRDLAKMLLDSKADVNSGFQKPLIIAVRKGDLILVRLMLEAGADLKILPAKGLSVIYFAIERQELNLVDTLIEAGVSPNLSIDELDDEDILFLVRQFGFFDEATIPTPINYAVTFGDVGIVKRLIQGGAVLDIFIDPEMPKKTGRTLSPDEVLTPLQMSIQEREHEITEILLDAGAGVDFRHPATGTALQLVCGSGMKEGEKIELAKALLARGADVNSLPGEPAGRTAIQAAAESGDCDLLKLLLREGGDPFASAAEEDGLTVFQAALRSRSAELVAYVFWELGSSCSCFSFFDGTNYLEEAVYTGNSQLLETVLKFWNHHELHWPKEYISSALKTAVRSGFIDHILGPDAELFTTHSFTIPEKDVNSLICESIWTRDTRVFELLMQSFIKPELDFSQPGYPTPLWLAIHQGEEYMAERLLNVGANPNQPSMVVCRNRHKGCCHDTGPEMPLKQAICRFHDRLIKLLNDKGANIQCLIDGSLTPLLFSLQIKNEDAAVFLLSKGGDPNVMDISGTYTVLGLALEQVVSLPIVRLLIQRGADVNRPSMWGTPLEQVVARGHSRQHDAIQRCHLLLAAGADVNAYIGNTALKLAVINGDEELVKVLIEAGADVNASKKGLTALEVAVNNNNTDMAKLLVKAGASLSTSSVQISLLQLAVSKNNLELASLFLAIDVDVNASTMGKTPLQTAASLGNLGMVKHLIDRGADVDAKDPGRTTALQYAAMNGSVEIVKYLVEHGAWVNEEASLFYEATALGLAVDNGHNEAAIYLVEKGASIDKCPTADGTTLLQLAAKHGNHEIVTYLVENGAAVNAAPSTDRGATALQFAAINGHLKMAVFLLENGGRVSAKGAEVDGRTALEGAAEHGRLDMVHLLLDNDEEPDTIEERCCYAAKFAEAQDHDVIARILRNYKRP</sequence>
<evidence type="ECO:0000256" key="1">
    <source>
        <dbReference type="ARBA" id="ARBA00022737"/>
    </source>
</evidence>
<feature type="repeat" description="ANK" evidence="3">
    <location>
        <begin position="1197"/>
        <end position="1229"/>
    </location>
</feature>
<protein>
    <submittedName>
        <fullName evidence="5">Related to ankyrin</fullName>
    </submittedName>
</protein>
<dbReference type="Pfam" id="PF12796">
    <property type="entry name" value="Ank_2"/>
    <property type="match status" value="5"/>
</dbReference>
<accession>A0A1L7VFG7</accession>
<dbReference type="EMBL" id="FJOF01000003">
    <property type="protein sequence ID" value="CZR38992.1"/>
    <property type="molecule type" value="Genomic_DNA"/>
</dbReference>
<dbReference type="Pfam" id="PF00023">
    <property type="entry name" value="Ank"/>
    <property type="match status" value="1"/>
</dbReference>
<feature type="repeat" description="ANK" evidence="3">
    <location>
        <begin position="996"/>
        <end position="1028"/>
    </location>
</feature>
<dbReference type="Gene3D" id="1.25.40.20">
    <property type="entry name" value="Ankyrin repeat-containing domain"/>
    <property type="match status" value="5"/>
</dbReference>
<dbReference type="SUPFAM" id="SSF48403">
    <property type="entry name" value="Ankyrin repeat"/>
    <property type="match status" value="3"/>
</dbReference>
<dbReference type="InterPro" id="IPR025676">
    <property type="entry name" value="Clr5_dom"/>
</dbReference>
<feature type="repeat" description="ANK" evidence="3">
    <location>
        <begin position="1093"/>
        <end position="1125"/>
    </location>
</feature>
<dbReference type="InterPro" id="IPR051165">
    <property type="entry name" value="Multifunctional_ANK_Repeat"/>
</dbReference>
<feature type="repeat" description="ANK" evidence="3">
    <location>
        <begin position="1162"/>
        <end position="1194"/>
    </location>
</feature>
<keyword evidence="6" id="KW-1185">Reference proteome</keyword>
<evidence type="ECO:0000313" key="6">
    <source>
        <dbReference type="Proteomes" id="UP000183971"/>
    </source>
</evidence>
<evidence type="ECO:0000313" key="5">
    <source>
        <dbReference type="EMBL" id="CZR38992.1"/>
    </source>
</evidence>
<keyword evidence="2 3" id="KW-0040">ANK repeat</keyword>
<feature type="repeat" description="ANK" evidence="3">
    <location>
        <begin position="1232"/>
        <end position="1264"/>
    </location>
</feature>
<keyword evidence="1" id="KW-0677">Repeat</keyword>
<dbReference type="PROSITE" id="PS50297">
    <property type="entry name" value="ANK_REP_REGION"/>
    <property type="match status" value="9"/>
</dbReference>
<dbReference type="RefSeq" id="XP_031079585.1">
    <property type="nucleotide sequence ID" value="XM_031229338.1"/>
</dbReference>
<dbReference type="InterPro" id="IPR002110">
    <property type="entry name" value="Ankyrin_rpt"/>
</dbReference>
<feature type="domain" description="Clr5" evidence="4">
    <location>
        <begin position="10"/>
        <end position="61"/>
    </location>
</feature>
<dbReference type="PANTHER" id="PTHR24123:SF33">
    <property type="entry name" value="PROTEIN HOS4"/>
    <property type="match status" value="1"/>
</dbReference>
<dbReference type="SMART" id="SM00248">
    <property type="entry name" value="ANK"/>
    <property type="match status" value="22"/>
</dbReference>
<feature type="repeat" description="ANK" evidence="3">
    <location>
        <begin position="329"/>
        <end position="361"/>
    </location>
</feature>
<feature type="repeat" description="ANK" evidence="3">
    <location>
        <begin position="604"/>
        <end position="636"/>
    </location>
</feature>
<dbReference type="PANTHER" id="PTHR24123">
    <property type="entry name" value="ANKYRIN REPEAT-CONTAINING"/>
    <property type="match status" value="1"/>
</dbReference>
<feature type="repeat" description="ANK" evidence="3">
    <location>
        <begin position="964"/>
        <end position="996"/>
    </location>
</feature>
<dbReference type="PROSITE" id="PS50088">
    <property type="entry name" value="ANK_REPEAT"/>
    <property type="match status" value="11"/>
</dbReference>
<evidence type="ECO:0000256" key="2">
    <source>
        <dbReference type="ARBA" id="ARBA00023043"/>
    </source>
</evidence>
<evidence type="ECO:0000259" key="4">
    <source>
        <dbReference type="Pfam" id="PF14420"/>
    </source>
</evidence>
<dbReference type="GeneID" id="42050696"/>
<feature type="repeat" description="ANK" evidence="3">
    <location>
        <begin position="1060"/>
        <end position="1092"/>
    </location>
</feature>
<dbReference type="InterPro" id="IPR036770">
    <property type="entry name" value="Ankyrin_rpt-contain_sf"/>
</dbReference>
<organism evidence="5 6">
    <name type="scientific">Fusarium proliferatum (strain ET1)</name>
    <name type="common">Orchid endophyte fungus</name>
    <dbReference type="NCBI Taxonomy" id="1227346"/>
    <lineage>
        <taxon>Eukaryota</taxon>
        <taxon>Fungi</taxon>
        <taxon>Dikarya</taxon>
        <taxon>Ascomycota</taxon>
        <taxon>Pezizomycotina</taxon>
        <taxon>Sordariomycetes</taxon>
        <taxon>Hypocreomycetidae</taxon>
        <taxon>Hypocreales</taxon>
        <taxon>Nectriaceae</taxon>
        <taxon>Fusarium</taxon>
        <taxon>Fusarium fujikuroi species complex</taxon>
    </lineage>
</organism>
<evidence type="ECO:0000256" key="3">
    <source>
        <dbReference type="PROSITE-ProRule" id="PRU00023"/>
    </source>
</evidence>
<dbReference type="Pfam" id="PF14420">
    <property type="entry name" value="Clr5"/>
    <property type="match status" value="1"/>
</dbReference>